<keyword evidence="3" id="KW-1185">Reference proteome</keyword>
<gene>
    <name evidence="2" type="ORF">SPHA_20961</name>
</gene>
<reference evidence="2" key="1">
    <citation type="submission" date="2021-01" db="EMBL/GenBank/DDBJ databases">
        <authorList>
            <person name="Li R."/>
            <person name="Bekaert M."/>
        </authorList>
    </citation>
    <scope>NUCLEOTIDE SEQUENCE</scope>
    <source>
        <strain evidence="2">Farmed</strain>
    </source>
</reference>
<feature type="transmembrane region" description="Helical" evidence="1">
    <location>
        <begin position="97"/>
        <end position="123"/>
    </location>
</feature>
<organism evidence="2 3">
    <name type="scientific">Acanthosepion pharaonis</name>
    <name type="common">Pharaoh cuttlefish</name>
    <name type="synonym">Sepia pharaonis</name>
    <dbReference type="NCBI Taxonomy" id="158019"/>
    <lineage>
        <taxon>Eukaryota</taxon>
        <taxon>Metazoa</taxon>
        <taxon>Spiralia</taxon>
        <taxon>Lophotrochozoa</taxon>
        <taxon>Mollusca</taxon>
        <taxon>Cephalopoda</taxon>
        <taxon>Coleoidea</taxon>
        <taxon>Decapodiformes</taxon>
        <taxon>Sepiida</taxon>
        <taxon>Sepiina</taxon>
        <taxon>Sepiidae</taxon>
        <taxon>Acanthosepion</taxon>
    </lineage>
</organism>
<evidence type="ECO:0000256" key="1">
    <source>
        <dbReference type="SAM" id="Phobius"/>
    </source>
</evidence>
<keyword evidence="1" id="KW-0812">Transmembrane</keyword>
<sequence length="152" mass="17881">MLDRGVVNGETEVNEWQMLFPTPPFSFISTYFRLFHFFSFINFSFLFFFCLLFHSSFYMCFCLSFDFLFLSFFLSSFLPSFLPSFFLSFFLSFFHSFFLSFFLSVSFLSFFFTFVSIYALYLISCPLFNASSQTSPSSAFFLLSSAPIWDGT</sequence>
<dbReference type="AlphaFoldDB" id="A0A812BRP2"/>
<name>A0A812BRP2_ACAPH</name>
<evidence type="ECO:0000313" key="2">
    <source>
        <dbReference type="EMBL" id="CAE1237786.1"/>
    </source>
</evidence>
<feature type="transmembrane region" description="Helical" evidence="1">
    <location>
        <begin position="67"/>
        <end position="91"/>
    </location>
</feature>
<keyword evidence="1" id="KW-0472">Membrane</keyword>
<proteinExistence type="predicted"/>
<accession>A0A812BRP2</accession>
<protein>
    <submittedName>
        <fullName evidence="2">Uncharacterized protein</fullName>
    </submittedName>
</protein>
<comment type="caution">
    <text evidence="2">The sequence shown here is derived from an EMBL/GenBank/DDBJ whole genome shotgun (WGS) entry which is preliminary data.</text>
</comment>
<keyword evidence="1" id="KW-1133">Transmembrane helix</keyword>
<evidence type="ECO:0000313" key="3">
    <source>
        <dbReference type="Proteomes" id="UP000597762"/>
    </source>
</evidence>
<dbReference type="EMBL" id="CAHIKZ030000768">
    <property type="protein sequence ID" value="CAE1237786.1"/>
    <property type="molecule type" value="Genomic_DNA"/>
</dbReference>
<feature type="transmembrane region" description="Helical" evidence="1">
    <location>
        <begin position="34"/>
        <end position="55"/>
    </location>
</feature>
<dbReference type="Proteomes" id="UP000597762">
    <property type="component" value="Unassembled WGS sequence"/>
</dbReference>